<keyword evidence="2" id="KW-0472">Membrane</keyword>
<keyword evidence="4" id="KW-1185">Reference proteome</keyword>
<feature type="compositionally biased region" description="Basic and acidic residues" evidence="1">
    <location>
        <begin position="1"/>
        <end position="11"/>
    </location>
</feature>
<dbReference type="Pfam" id="PF20088">
    <property type="entry name" value="DUF6480"/>
    <property type="match status" value="1"/>
</dbReference>
<sequence length="70" mass="7680">MGPEEFRRPDEGMQSPPGETQEGEGSTTRDISVPEPPELRKAWSGVGPMIVVGVLVLAVVVFMVARIWSW</sequence>
<protein>
    <submittedName>
        <fullName evidence="3">Uncharacterized protein</fullName>
    </submittedName>
</protein>
<dbReference type="InterPro" id="IPR045512">
    <property type="entry name" value="DUF6480"/>
</dbReference>
<accession>A0A919GAB2</accession>
<proteinExistence type="predicted"/>
<reference evidence="3" key="1">
    <citation type="journal article" date="2014" name="Int. J. Syst. Evol. Microbiol.">
        <title>Complete genome sequence of Corynebacterium casei LMG S-19264T (=DSM 44701T), isolated from a smear-ripened cheese.</title>
        <authorList>
            <consortium name="US DOE Joint Genome Institute (JGI-PGF)"/>
            <person name="Walter F."/>
            <person name="Albersmeier A."/>
            <person name="Kalinowski J."/>
            <person name="Ruckert C."/>
        </authorList>
    </citation>
    <scope>NUCLEOTIDE SEQUENCE</scope>
    <source>
        <strain evidence="3">JCM 4646</strain>
    </source>
</reference>
<name>A0A919GAB2_9ACTN</name>
<feature type="region of interest" description="Disordered" evidence="1">
    <location>
        <begin position="1"/>
        <end position="35"/>
    </location>
</feature>
<comment type="caution">
    <text evidence="3">The sequence shown here is derived from an EMBL/GenBank/DDBJ whole genome shotgun (WGS) entry which is preliminary data.</text>
</comment>
<evidence type="ECO:0000313" key="3">
    <source>
        <dbReference type="EMBL" id="GHH80493.1"/>
    </source>
</evidence>
<organism evidence="3 4">
    <name type="scientific">Kitasatospora indigofera</name>
    <dbReference type="NCBI Taxonomy" id="67307"/>
    <lineage>
        <taxon>Bacteria</taxon>
        <taxon>Bacillati</taxon>
        <taxon>Actinomycetota</taxon>
        <taxon>Actinomycetes</taxon>
        <taxon>Kitasatosporales</taxon>
        <taxon>Streptomycetaceae</taxon>
        <taxon>Kitasatospora</taxon>
    </lineage>
</organism>
<reference evidence="3" key="2">
    <citation type="submission" date="2020-09" db="EMBL/GenBank/DDBJ databases">
        <authorList>
            <person name="Sun Q."/>
            <person name="Ohkuma M."/>
        </authorList>
    </citation>
    <scope>NUCLEOTIDE SEQUENCE</scope>
    <source>
        <strain evidence="3">JCM 4646</strain>
    </source>
</reference>
<dbReference type="AlphaFoldDB" id="A0A919GAB2"/>
<evidence type="ECO:0000313" key="4">
    <source>
        <dbReference type="Proteomes" id="UP000617734"/>
    </source>
</evidence>
<evidence type="ECO:0000256" key="2">
    <source>
        <dbReference type="SAM" id="Phobius"/>
    </source>
</evidence>
<evidence type="ECO:0000256" key="1">
    <source>
        <dbReference type="SAM" id="MobiDB-lite"/>
    </source>
</evidence>
<keyword evidence="2" id="KW-1133">Transmembrane helix</keyword>
<dbReference type="EMBL" id="BNBO01000047">
    <property type="protein sequence ID" value="GHH80493.1"/>
    <property type="molecule type" value="Genomic_DNA"/>
</dbReference>
<dbReference type="RefSeq" id="WP_190214145.1">
    <property type="nucleotide sequence ID" value="NZ_BNBO01000047.1"/>
</dbReference>
<gene>
    <name evidence="3" type="ORF">GCM10018781_61120</name>
</gene>
<dbReference type="GeneID" id="95356430"/>
<feature type="transmembrane region" description="Helical" evidence="2">
    <location>
        <begin position="46"/>
        <end position="68"/>
    </location>
</feature>
<keyword evidence="2" id="KW-0812">Transmembrane</keyword>
<dbReference type="Proteomes" id="UP000617734">
    <property type="component" value="Unassembled WGS sequence"/>
</dbReference>